<protein>
    <submittedName>
        <fullName evidence="2">Uncharacterized protein</fullName>
    </submittedName>
</protein>
<dbReference type="EMBL" id="CAJOBB010001152">
    <property type="protein sequence ID" value="CAF3817068.1"/>
    <property type="molecule type" value="Genomic_DNA"/>
</dbReference>
<evidence type="ECO:0000256" key="1">
    <source>
        <dbReference type="SAM" id="Coils"/>
    </source>
</evidence>
<keyword evidence="1" id="KW-0175">Coiled coil</keyword>
<dbReference type="AlphaFoldDB" id="A0A814Y193"/>
<dbReference type="Proteomes" id="UP000663860">
    <property type="component" value="Unassembled WGS sequence"/>
</dbReference>
<dbReference type="EMBL" id="CAJNOE010000453">
    <property type="protein sequence ID" value="CAF1223121.1"/>
    <property type="molecule type" value="Genomic_DNA"/>
</dbReference>
<reference evidence="2" key="1">
    <citation type="submission" date="2021-02" db="EMBL/GenBank/DDBJ databases">
        <authorList>
            <person name="Nowell W R."/>
        </authorList>
    </citation>
    <scope>NUCLEOTIDE SEQUENCE</scope>
</reference>
<dbReference type="Proteomes" id="UP000663868">
    <property type="component" value="Unassembled WGS sequence"/>
</dbReference>
<name>A0A814Y193_9BILA</name>
<proteinExistence type="predicted"/>
<sequence>MNESTKRIDRLMQRLHHGITQCDHIEQRADHAEERLLALNKSIETLSRLIDVSFLMRISSDKEKLTWLQLINEKNIDFTNSIVKEFFYRLELYLERSIIDNNEKQAYLQSLFLLQSPTIVSSGFFK</sequence>
<evidence type="ECO:0000313" key="2">
    <source>
        <dbReference type="EMBL" id="CAF1223121.1"/>
    </source>
</evidence>
<comment type="caution">
    <text evidence="2">The sequence shown here is derived from an EMBL/GenBank/DDBJ whole genome shotgun (WGS) entry which is preliminary data.</text>
</comment>
<organism evidence="2 4">
    <name type="scientific">Adineta steineri</name>
    <dbReference type="NCBI Taxonomy" id="433720"/>
    <lineage>
        <taxon>Eukaryota</taxon>
        <taxon>Metazoa</taxon>
        <taxon>Spiralia</taxon>
        <taxon>Gnathifera</taxon>
        <taxon>Rotifera</taxon>
        <taxon>Eurotatoria</taxon>
        <taxon>Bdelloidea</taxon>
        <taxon>Adinetida</taxon>
        <taxon>Adinetidae</taxon>
        <taxon>Adineta</taxon>
    </lineage>
</organism>
<feature type="coiled-coil region" evidence="1">
    <location>
        <begin position="22"/>
        <end position="49"/>
    </location>
</feature>
<accession>A0A814Y193</accession>
<evidence type="ECO:0000313" key="3">
    <source>
        <dbReference type="EMBL" id="CAF3817068.1"/>
    </source>
</evidence>
<gene>
    <name evidence="2" type="ORF">IZO911_LOCUS29822</name>
    <name evidence="3" type="ORF">KXQ929_LOCUS17992</name>
</gene>
<evidence type="ECO:0000313" key="4">
    <source>
        <dbReference type="Proteomes" id="UP000663860"/>
    </source>
</evidence>